<comment type="caution">
    <text evidence="1">The sequence shown here is derived from an EMBL/GenBank/DDBJ whole genome shotgun (WGS) entry which is preliminary data.</text>
</comment>
<dbReference type="AlphaFoldDB" id="X8CGZ5"/>
<dbReference type="EMBL" id="JAOG01000002">
    <property type="protein sequence ID" value="EUA55096.1"/>
    <property type="molecule type" value="Genomic_DNA"/>
</dbReference>
<reference evidence="1 2" key="1">
    <citation type="submission" date="2013-12" db="EMBL/GenBank/DDBJ databases">
        <authorList>
            <person name="Zelazny A."/>
            <person name="Olivier K."/>
            <person name="Holland S."/>
            <person name="Lenaerts A."/>
            <person name="Ordway D."/>
            <person name="DeGroote M.A."/>
            <person name="Parker T."/>
            <person name="Sizemore C."/>
            <person name="Tallon L.J."/>
            <person name="Sadzewicz L.K."/>
            <person name="Sengamalay N."/>
            <person name="Fraser C.M."/>
            <person name="Hine E."/>
            <person name="Shefchek K.A."/>
            <person name="Das S.P."/>
            <person name="Tettelin H."/>
        </authorList>
    </citation>
    <scope>NUCLEOTIDE SEQUENCE [LARGE SCALE GENOMIC DNA]</scope>
    <source>
        <strain evidence="1 2">1956</strain>
    </source>
</reference>
<evidence type="ECO:0000313" key="1">
    <source>
        <dbReference type="EMBL" id="EUA55096.1"/>
    </source>
</evidence>
<proteinExistence type="predicted"/>
<sequence length="43" mass="4745">MKFWRDDLDIVEAVNAFALVRQARPTASFTRPAPNGCPVPTGE</sequence>
<dbReference type="Proteomes" id="UP000020825">
    <property type="component" value="Unassembled WGS sequence"/>
</dbReference>
<protein>
    <submittedName>
        <fullName evidence="1">Uncharacterized protein</fullName>
    </submittedName>
</protein>
<dbReference type="PATRIC" id="fig|1299331.3.peg.3165"/>
<accession>X8CGZ5</accession>
<organism evidence="1 2">
    <name type="scientific">Mycobacterium intracellulare 1956</name>
    <dbReference type="NCBI Taxonomy" id="1299331"/>
    <lineage>
        <taxon>Bacteria</taxon>
        <taxon>Bacillati</taxon>
        <taxon>Actinomycetota</taxon>
        <taxon>Actinomycetes</taxon>
        <taxon>Mycobacteriales</taxon>
        <taxon>Mycobacteriaceae</taxon>
        <taxon>Mycobacterium</taxon>
        <taxon>Mycobacterium avium complex (MAC)</taxon>
    </lineage>
</organism>
<evidence type="ECO:0000313" key="2">
    <source>
        <dbReference type="Proteomes" id="UP000020825"/>
    </source>
</evidence>
<name>X8CGZ5_MYCIT</name>
<gene>
    <name evidence="1" type="ORF">I550_3247</name>
</gene>